<dbReference type="InterPro" id="IPR056906">
    <property type="entry name" value="ORF2/G2P_dom"/>
</dbReference>
<sequence length="287" mass="33145">MASLGALLPCYHPLRAYRGDRGVSFAERKGHDQPIDLPCGRCIGCRIKRSQAWAIRCVHEAQLHPANCVITLTYDEENLSSTNLNHRDFQLFLKRLRKRYTGHTIRYFMCGEYGDINLRPHFHSCLFGIHFPDRKTYSKNKQGQYVFSSPTLAALWPQGQTTVMPLNLTTAGYCARYFFKENKTAKALGLSPEYNRCSLKPGLGHEWFHKYANTDVYPGDYIVNDKGQKLPVPAYYDKLFKRYGVLDKLKEQREQKALPYKSDNTVERLRVKETVKLAAIQQLTRDL</sequence>
<dbReference type="Proteomes" id="UP000323353">
    <property type="component" value="Segment"/>
</dbReference>
<evidence type="ECO:0000259" key="1">
    <source>
        <dbReference type="Pfam" id="PF23343"/>
    </source>
</evidence>
<accession>A0A4V1F5E9</accession>
<evidence type="ECO:0000313" key="2">
    <source>
        <dbReference type="EMBL" id="QCQ84823.1"/>
    </source>
</evidence>
<reference evidence="2" key="1">
    <citation type="submission" date="2018-12" db="EMBL/GenBank/DDBJ databases">
        <title>Singled stranded DNA viruses identified in blackflies (Austrosimulium ungulatum) sampled in New Zealand.</title>
        <authorList>
            <person name="Kraberger S."/>
            <person name="Fontenele R.S."/>
            <person name="Schmidlin K."/>
            <person name="Walters M."/>
            <person name="Varsani A."/>
        </authorList>
    </citation>
    <scope>NUCLEOTIDE SEQUENCE [LARGE SCALE GENOMIC DNA]</scope>
    <source>
        <strain evidence="2">093</strain>
    </source>
</reference>
<protein>
    <submittedName>
        <fullName evidence="2">Replication initiator protein</fullName>
    </submittedName>
</protein>
<dbReference type="Pfam" id="PF23343">
    <property type="entry name" value="REP_ORF2-G2P"/>
    <property type="match status" value="1"/>
</dbReference>
<feature type="domain" description="Replication-associated protein ORF2/G2P" evidence="1">
    <location>
        <begin position="67"/>
        <end position="181"/>
    </location>
</feature>
<organism evidence="2">
    <name type="scientific">Blackfly microvirus SF02</name>
    <dbReference type="NCBI Taxonomy" id="2576452"/>
    <lineage>
        <taxon>Viruses</taxon>
        <taxon>Monodnaviria</taxon>
        <taxon>Sangervirae</taxon>
        <taxon>Phixviricota</taxon>
        <taxon>Malgrandaviricetes</taxon>
        <taxon>Petitvirales</taxon>
        <taxon>Microviridae</taxon>
        <taxon>Microvirus</taxon>
    </lineage>
</organism>
<proteinExistence type="predicted"/>
<dbReference type="EMBL" id="MK249173">
    <property type="protein sequence ID" value="QCQ84823.1"/>
    <property type="molecule type" value="Genomic_DNA"/>
</dbReference>
<name>A0A4V1F5E9_9VIRU</name>